<evidence type="ECO:0000313" key="3">
    <source>
        <dbReference type="Proteomes" id="UP001165121"/>
    </source>
</evidence>
<dbReference type="OrthoDB" id="166424at2759"/>
<reference evidence="2" key="1">
    <citation type="submission" date="2023-04" db="EMBL/GenBank/DDBJ databases">
        <title>Phytophthora fragariaefolia NBRC 109709.</title>
        <authorList>
            <person name="Ichikawa N."/>
            <person name="Sato H."/>
            <person name="Tonouchi N."/>
        </authorList>
    </citation>
    <scope>NUCLEOTIDE SEQUENCE</scope>
    <source>
        <strain evidence="2">NBRC 109709</strain>
    </source>
</reference>
<protein>
    <submittedName>
        <fullName evidence="2">Unnamed protein product</fullName>
    </submittedName>
</protein>
<keyword evidence="3" id="KW-1185">Reference proteome</keyword>
<dbReference type="Proteomes" id="UP001165121">
    <property type="component" value="Unassembled WGS sequence"/>
</dbReference>
<sequence length="102" mass="11361">MRELDQAAERKEEQGKETKLEAKPTDAAGGLEASRRRSSSVSSSRAYQVLGVPSTDEDEDRLFDDFGEDEEMMEDVEDSAAPKRPHAAGVVTHSEWFTDDEL</sequence>
<dbReference type="EMBL" id="BSXT01001817">
    <property type="protein sequence ID" value="GMF45439.1"/>
    <property type="molecule type" value="Genomic_DNA"/>
</dbReference>
<feature type="compositionally biased region" description="Basic and acidic residues" evidence="1">
    <location>
        <begin position="1"/>
        <end position="24"/>
    </location>
</feature>
<feature type="compositionally biased region" description="Acidic residues" evidence="1">
    <location>
        <begin position="55"/>
        <end position="78"/>
    </location>
</feature>
<evidence type="ECO:0000313" key="2">
    <source>
        <dbReference type="EMBL" id="GMF45439.1"/>
    </source>
</evidence>
<feature type="region of interest" description="Disordered" evidence="1">
    <location>
        <begin position="1"/>
        <end position="102"/>
    </location>
</feature>
<gene>
    <name evidence="2" type="ORF">Pfra01_001626900</name>
</gene>
<organism evidence="2 3">
    <name type="scientific">Phytophthora fragariaefolia</name>
    <dbReference type="NCBI Taxonomy" id="1490495"/>
    <lineage>
        <taxon>Eukaryota</taxon>
        <taxon>Sar</taxon>
        <taxon>Stramenopiles</taxon>
        <taxon>Oomycota</taxon>
        <taxon>Peronosporomycetes</taxon>
        <taxon>Peronosporales</taxon>
        <taxon>Peronosporaceae</taxon>
        <taxon>Phytophthora</taxon>
    </lineage>
</organism>
<comment type="caution">
    <text evidence="2">The sequence shown here is derived from an EMBL/GenBank/DDBJ whole genome shotgun (WGS) entry which is preliminary data.</text>
</comment>
<evidence type="ECO:0000256" key="1">
    <source>
        <dbReference type="SAM" id="MobiDB-lite"/>
    </source>
</evidence>
<accession>A0A9W6XRU1</accession>
<dbReference type="AlphaFoldDB" id="A0A9W6XRU1"/>
<proteinExistence type="predicted"/>
<name>A0A9W6XRU1_9STRA</name>